<evidence type="ECO:0000313" key="1">
    <source>
        <dbReference type="EMBL" id="AIL49908.1"/>
    </source>
</evidence>
<protein>
    <recommendedName>
        <fullName evidence="2">Type 4 fimbrial biogenesis protein PilX N-terminal domain-containing protein</fullName>
    </recommendedName>
</protein>
<keyword evidence="1" id="KW-0614">Plasmid</keyword>
<dbReference type="RefSeq" id="WP_032072622.1">
    <property type="nucleotide sequence ID" value="NC_025152.1"/>
</dbReference>
<organism evidence="1">
    <name type="scientific">Vibrio parahaemolyticus</name>
    <dbReference type="NCBI Taxonomy" id="670"/>
    <lineage>
        <taxon>Bacteria</taxon>
        <taxon>Pseudomonadati</taxon>
        <taxon>Pseudomonadota</taxon>
        <taxon>Gammaproteobacteria</taxon>
        <taxon>Vibrionales</taxon>
        <taxon>Vibrionaceae</taxon>
        <taxon>Vibrio</taxon>
    </lineage>
</organism>
<proteinExistence type="predicted"/>
<evidence type="ECO:0008006" key="2">
    <source>
        <dbReference type="Google" id="ProtNLM"/>
    </source>
</evidence>
<reference evidence="1" key="1">
    <citation type="journal article" date="2015" name="Dis. Aquat. Organ.">
        <title>Photorhabdus insect-related (Pir) toxin-like genes in a plasmid of Vibrio parahaemolyticus, the causative agent of acute hepatopancreatic necrosis disease (AHPND) of shrimp.</title>
        <authorList>
            <person name="Han J.E."/>
            <person name="Tang K.F."/>
            <person name="Tran L.H."/>
            <person name="Lightner D.V."/>
        </authorList>
    </citation>
    <scope>NUCLEOTIDE SEQUENCE</scope>
    <source>
        <strain evidence="1">13-028/A3</strain>
        <plasmid evidence="1">pVPA3-1</plasmid>
    </source>
</reference>
<name>A0A077ET71_VIBPH</name>
<dbReference type="EMBL" id="KM067908">
    <property type="protein sequence ID" value="AIL49908.1"/>
    <property type="molecule type" value="Genomic_DNA"/>
</dbReference>
<geneLocation type="plasmid" evidence="1">
    <name>pVPA3-1</name>
</geneLocation>
<dbReference type="AlphaFoldDB" id="A0A077ET71"/>
<sequence length="175" mass="18907">MTRQSGVSILSFLLALLLASVSLAITAAIGSHLLRQTNQSEEFKSVMVDVFQGMDAAISDQWQDSGCRALSEPPTLQTLVNDYEVPASVLTSPYAISIAYRTPTGATLSWGIKVTVTLPDGLSGYSLTLAAQSVADDVFITERTITLYKGVATINSQLQHQYFDGETGCMQEDYE</sequence>
<accession>A0A077ET71</accession>